<evidence type="ECO:0000259" key="4">
    <source>
        <dbReference type="Pfam" id="PF00135"/>
    </source>
</evidence>
<evidence type="ECO:0000256" key="1">
    <source>
        <dbReference type="ARBA" id="ARBA00005964"/>
    </source>
</evidence>
<dbReference type="GO" id="GO:0016787">
    <property type="term" value="F:hydrolase activity"/>
    <property type="evidence" value="ECO:0007669"/>
    <property type="project" value="UniProtKB-KW"/>
</dbReference>
<dbReference type="InterPro" id="IPR050309">
    <property type="entry name" value="Type-B_Carboxylest/Lipase"/>
</dbReference>
<keyword evidence="6" id="KW-1185">Reference proteome</keyword>
<protein>
    <recommendedName>
        <fullName evidence="3">Carboxylic ester hydrolase</fullName>
        <ecNumber evidence="3">3.1.1.-</ecNumber>
    </recommendedName>
</protein>
<keyword evidence="2 3" id="KW-0378">Hydrolase</keyword>
<feature type="domain" description="Carboxylesterase type B" evidence="4">
    <location>
        <begin position="5"/>
        <end position="430"/>
    </location>
</feature>
<evidence type="ECO:0000313" key="6">
    <source>
        <dbReference type="Proteomes" id="UP001305498"/>
    </source>
</evidence>
<dbReference type="PROSITE" id="PS00122">
    <property type="entry name" value="CARBOXYLESTERASE_B_1"/>
    <property type="match status" value="1"/>
</dbReference>
<sequence>MTTRTAVRAWLGIRYATAERFEAPVVRHGWDRDAPHDAYGAAPYQDEDPNQPLGAEPAEDCHFLNVWAPEAAEGSSLPVYVSVYGGGFEHGSASNWAMDGSVLAATGRVVVVSLNYRVGALGFVTLAGATDAFPEASNLGLRDVIAALAWIRENIADFGGDPARVTVGGESAGGFLVTALAAAPSADGLYARLAVHSAGASRILPLPHAAAMANAYLQSLDATEDPTTLRDRPVADLVAAQSRIVGTDIGARNGPAPAALGVVDDHALLAGVLVGHPFDAVASGRVRGVPLLVTATQDEIAPFRAIAGDAFVPASLAQTVEELVSFGAPPGRAEEIVAGHADDLGDDAGPAAVRERVLTDYIYRLAAARLARAHARAGGSAHLLLVGGADGEPAGHACDVPALLGRHWPGATPAAEERDRRITEAVLAFVTETPLGWPSVTSAGEIAAGGTGELRAAPGATFAEVLRRWEGIPRP</sequence>
<dbReference type="RefSeq" id="WP_317139172.1">
    <property type="nucleotide sequence ID" value="NZ_CP118157.1"/>
</dbReference>
<dbReference type="KEGG" id="mbet:N8K70_15095"/>
<name>A0AA97FFQ7_9MICO</name>
<reference evidence="5 6" key="1">
    <citation type="submission" date="2023-02" db="EMBL/GenBank/DDBJ databases">
        <title>Microbacterium betulae sp. nov., isolated from birch wood.</title>
        <authorList>
            <person name="Pasciak M."/>
            <person name="Pawlik K.J."/>
            <person name="Martynowski D."/>
            <person name="Laczmanski L."/>
            <person name="Ciekot J."/>
            <person name="Szponar B."/>
            <person name="Wojcik-Fatla A."/>
            <person name="Mackiewicz B."/>
            <person name="Farian E."/>
            <person name="Cholewa G."/>
            <person name="Cholewa A."/>
            <person name="Dutkiewicz J."/>
        </authorList>
    </citation>
    <scope>NUCLEOTIDE SEQUENCE [LARGE SCALE GENOMIC DNA]</scope>
    <source>
        <strain evidence="5 6">AB</strain>
    </source>
</reference>
<dbReference type="EC" id="3.1.1.-" evidence="3"/>
<organism evidence="5 6">
    <name type="scientific">Microbacterium betulae</name>
    <dbReference type="NCBI Taxonomy" id="2981139"/>
    <lineage>
        <taxon>Bacteria</taxon>
        <taxon>Bacillati</taxon>
        <taxon>Actinomycetota</taxon>
        <taxon>Actinomycetes</taxon>
        <taxon>Micrococcales</taxon>
        <taxon>Microbacteriaceae</taxon>
        <taxon>Microbacterium</taxon>
    </lineage>
</organism>
<dbReference type="Pfam" id="PF00135">
    <property type="entry name" value="COesterase"/>
    <property type="match status" value="1"/>
</dbReference>
<evidence type="ECO:0000256" key="2">
    <source>
        <dbReference type="ARBA" id="ARBA00022801"/>
    </source>
</evidence>
<dbReference type="PANTHER" id="PTHR11559">
    <property type="entry name" value="CARBOXYLESTERASE"/>
    <property type="match status" value="1"/>
</dbReference>
<evidence type="ECO:0000256" key="3">
    <source>
        <dbReference type="RuleBase" id="RU361235"/>
    </source>
</evidence>
<dbReference type="InterPro" id="IPR029058">
    <property type="entry name" value="AB_hydrolase_fold"/>
</dbReference>
<comment type="similarity">
    <text evidence="1 3">Belongs to the type-B carboxylesterase/lipase family.</text>
</comment>
<dbReference type="SUPFAM" id="SSF53474">
    <property type="entry name" value="alpha/beta-Hydrolases"/>
    <property type="match status" value="1"/>
</dbReference>
<accession>A0AA97FFQ7</accession>
<dbReference type="EMBL" id="CP118157">
    <property type="protein sequence ID" value="WOF22701.1"/>
    <property type="molecule type" value="Genomic_DNA"/>
</dbReference>
<dbReference type="Gene3D" id="3.40.50.1820">
    <property type="entry name" value="alpha/beta hydrolase"/>
    <property type="match status" value="1"/>
</dbReference>
<dbReference type="Proteomes" id="UP001305498">
    <property type="component" value="Chromosome"/>
</dbReference>
<dbReference type="InterPro" id="IPR002018">
    <property type="entry name" value="CarbesteraseB"/>
</dbReference>
<dbReference type="InterPro" id="IPR019826">
    <property type="entry name" value="Carboxylesterase_B_AS"/>
</dbReference>
<evidence type="ECO:0000313" key="5">
    <source>
        <dbReference type="EMBL" id="WOF22701.1"/>
    </source>
</evidence>
<dbReference type="AlphaFoldDB" id="A0AA97FFQ7"/>
<gene>
    <name evidence="5" type="ORF">N8K70_15095</name>
</gene>
<proteinExistence type="inferred from homology"/>